<sequence length="83" mass="8813">MAEAGQGCVKAAAGPLAAAAPPPITASQPTQEGKTMTIARVGHQAPDFEANVYFNGGFQTMRLSDYKGKWIVLCFYPGDFTFV</sequence>
<keyword evidence="7" id="KW-1185">Reference proteome</keyword>
<dbReference type="GO" id="GO:0033554">
    <property type="term" value="P:cellular response to stress"/>
    <property type="evidence" value="ECO:0007669"/>
    <property type="project" value="TreeGrafter"/>
</dbReference>
<organism evidence="6 7">
    <name type="scientific">Trichlorobacter thiogenes</name>
    <dbReference type="NCBI Taxonomy" id="115783"/>
    <lineage>
        <taxon>Bacteria</taxon>
        <taxon>Pseudomonadati</taxon>
        <taxon>Thermodesulfobacteriota</taxon>
        <taxon>Desulfuromonadia</taxon>
        <taxon>Geobacterales</taxon>
        <taxon>Geobacteraceae</taxon>
        <taxon>Trichlorobacter</taxon>
    </lineage>
</organism>
<evidence type="ECO:0000256" key="1">
    <source>
        <dbReference type="ARBA" id="ARBA00009796"/>
    </source>
</evidence>
<dbReference type="InterPro" id="IPR036249">
    <property type="entry name" value="Thioredoxin-like_sf"/>
</dbReference>
<reference evidence="7" key="1">
    <citation type="submission" date="2017-02" db="EMBL/GenBank/DDBJ databases">
        <authorList>
            <person name="Varghese N."/>
            <person name="Submissions S."/>
        </authorList>
    </citation>
    <scope>NUCLEOTIDE SEQUENCE [LARGE SCALE GENOMIC DNA]</scope>
    <source>
        <strain evidence="7">ATCC BAA-34</strain>
    </source>
</reference>
<dbReference type="GO" id="GO:0008379">
    <property type="term" value="F:thioredoxin peroxidase activity"/>
    <property type="evidence" value="ECO:0007669"/>
    <property type="project" value="TreeGrafter"/>
</dbReference>
<dbReference type="InterPro" id="IPR000866">
    <property type="entry name" value="AhpC/TSA"/>
</dbReference>
<protein>
    <recommendedName>
        <fullName evidence="3">Thioredoxin peroxidase</fullName>
    </recommendedName>
</protein>
<dbReference type="InterPro" id="IPR050217">
    <property type="entry name" value="Peroxiredoxin"/>
</dbReference>
<dbReference type="SUPFAM" id="SSF52833">
    <property type="entry name" value="Thioredoxin-like"/>
    <property type="match status" value="1"/>
</dbReference>
<dbReference type="AlphaFoldDB" id="A0A1T4S7G2"/>
<dbReference type="STRING" id="115783.SAMN02745119_03310"/>
<dbReference type="GO" id="GO:0042744">
    <property type="term" value="P:hydrogen peroxide catabolic process"/>
    <property type="evidence" value="ECO:0007669"/>
    <property type="project" value="TreeGrafter"/>
</dbReference>
<accession>A0A1T4S7G2</accession>
<keyword evidence="2" id="KW-0560">Oxidoreductase</keyword>
<name>A0A1T4S7G2_9BACT</name>
<feature type="domain" description="Alkyl hydroperoxide reductase subunit C/ Thiol specific antioxidant" evidence="5">
    <location>
        <begin position="41"/>
        <end position="83"/>
    </location>
</feature>
<dbReference type="Gene3D" id="3.40.30.10">
    <property type="entry name" value="Glutaredoxin"/>
    <property type="match status" value="1"/>
</dbReference>
<dbReference type="Proteomes" id="UP000190102">
    <property type="component" value="Unassembled WGS sequence"/>
</dbReference>
<dbReference type="Pfam" id="PF00578">
    <property type="entry name" value="AhpC-TSA"/>
    <property type="match status" value="1"/>
</dbReference>
<proteinExistence type="inferred from homology"/>
<dbReference type="PANTHER" id="PTHR10681">
    <property type="entry name" value="THIOREDOXIN PEROXIDASE"/>
    <property type="match status" value="1"/>
</dbReference>
<comment type="similarity">
    <text evidence="1">Belongs to the peroxiredoxin family. AhpC/Prx1 subfamily.</text>
</comment>
<evidence type="ECO:0000256" key="3">
    <source>
        <dbReference type="ARBA" id="ARBA00032824"/>
    </source>
</evidence>
<comment type="function">
    <text evidence="4">Thiol-specific peroxidase that catalyzes the reduction of hydrogen peroxide and organic hydroperoxides to water and alcohols, respectively. Plays a role in cell protection against oxidative stress by detoxifying peroxides.</text>
</comment>
<evidence type="ECO:0000313" key="7">
    <source>
        <dbReference type="Proteomes" id="UP000190102"/>
    </source>
</evidence>
<evidence type="ECO:0000259" key="5">
    <source>
        <dbReference type="Pfam" id="PF00578"/>
    </source>
</evidence>
<dbReference type="GO" id="GO:0005829">
    <property type="term" value="C:cytosol"/>
    <property type="evidence" value="ECO:0007669"/>
    <property type="project" value="TreeGrafter"/>
</dbReference>
<evidence type="ECO:0000313" key="6">
    <source>
        <dbReference type="EMBL" id="SKA24260.1"/>
    </source>
</evidence>
<evidence type="ECO:0000256" key="4">
    <source>
        <dbReference type="ARBA" id="ARBA00037420"/>
    </source>
</evidence>
<evidence type="ECO:0000256" key="2">
    <source>
        <dbReference type="ARBA" id="ARBA00023002"/>
    </source>
</evidence>
<dbReference type="GO" id="GO:0006979">
    <property type="term" value="P:response to oxidative stress"/>
    <property type="evidence" value="ECO:0007669"/>
    <property type="project" value="TreeGrafter"/>
</dbReference>
<dbReference type="PANTHER" id="PTHR10681:SF128">
    <property type="entry name" value="THIOREDOXIN-DEPENDENT PEROXIDE REDUCTASE, MITOCHONDRIAL"/>
    <property type="match status" value="1"/>
</dbReference>
<dbReference type="GO" id="GO:0045454">
    <property type="term" value="P:cell redox homeostasis"/>
    <property type="evidence" value="ECO:0007669"/>
    <property type="project" value="TreeGrafter"/>
</dbReference>
<dbReference type="EMBL" id="FUWR01000033">
    <property type="protein sequence ID" value="SKA24260.1"/>
    <property type="molecule type" value="Genomic_DNA"/>
</dbReference>
<gene>
    <name evidence="6" type="ORF">SAMN02745119_03310</name>
</gene>